<dbReference type="Gene3D" id="3.30.559.30">
    <property type="entry name" value="Nonribosomal peptide synthetase, condensation domain"/>
    <property type="match status" value="1"/>
</dbReference>
<dbReference type="PANTHER" id="PTHR45527">
    <property type="entry name" value="NONRIBOSOMAL PEPTIDE SYNTHETASE"/>
    <property type="match status" value="1"/>
</dbReference>
<evidence type="ECO:0000313" key="2">
    <source>
        <dbReference type="EMBL" id="GAA1501456.1"/>
    </source>
</evidence>
<reference evidence="2 3" key="1">
    <citation type="journal article" date="2019" name="Int. J. Syst. Evol. Microbiol.">
        <title>The Global Catalogue of Microorganisms (GCM) 10K type strain sequencing project: providing services to taxonomists for standard genome sequencing and annotation.</title>
        <authorList>
            <consortium name="The Broad Institute Genomics Platform"/>
            <consortium name="The Broad Institute Genome Sequencing Center for Infectious Disease"/>
            <person name="Wu L."/>
            <person name="Ma J."/>
        </authorList>
    </citation>
    <scope>NUCLEOTIDE SEQUENCE [LARGE SCALE GENOMIC DNA]</scope>
    <source>
        <strain evidence="2 3">JCM 15933</strain>
    </source>
</reference>
<evidence type="ECO:0000259" key="1">
    <source>
        <dbReference type="Pfam" id="PF00668"/>
    </source>
</evidence>
<dbReference type="InterPro" id="IPR023213">
    <property type="entry name" value="CAT-like_dom_sf"/>
</dbReference>
<accession>A0ABN1ZNE9</accession>
<protein>
    <recommendedName>
        <fullName evidence="1">Condensation domain-containing protein</fullName>
    </recommendedName>
</protein>
<sequence>MAEQIMVAFEGEGAGVDDLSWGQLDLWMAMRRQNSWLPMGGATPLPDDTSLADVVENLRYLMSRYQPMRTRLRFDADDRPSQVVSSSGEIALDVVEAGDDDDPAELADAMRRRYEETDYDYVTQWPMRMGVVVRSGRPTHLVAIMCHLVTDGSGAAVMIAESGARVATPVKGMQPLEQARWQRSPAGVRQNEAALRYWERLLRTIPSRRFAGSDDPRQPRHWRGEFRSQALHLATQAIAARAGMDASPVLMAVYGVALHRMTGINPVVFRPTVNNRFRPALADVVCTVAESGLCALDVAGVPFSEALARTQRAAMTAYKHAYFHPVHLQDLIASVAAERDPDFDLGCFYNDRRITTRAGATGPAPTPDQIREALSGGNTTFRWTIRQDDPFERLFVHIDDVPDTIQITVFMDTHFVSPGDAEAFLRGMEEVAVEAALDLVPQGQTR</sequence>
<dbReference type="Proteomes" id="UP001501470">
    <property type="component" value="Unassembled WGS sequence"/>
</dbReference>
<dbReference type="InterPro" id="IPR001242">
    <property type="entry name" value="Condensation_dom"/>
</dbReference>
<name>A0ABN1ZNE9_9ACTN</name>
<dbReference type="RefSeq" id="WP_344500103.1">
    <property type="nucleotide sequence ID" value="NZ_BAAAQD010000001.1"/>
</dbReference>
<evidence type="ECO:0000313" key="3">
    <source>
        <dbReference type="Proteomes" id="UP001501470"/>
    </source>
</evidence>
<gene>
    <name evidence="2" type="ORF">GCM10009827_010990</name>
</gene>
<dbReference type="Pfam" id="PF00668">
    <property type="entry name" value="Condensation"/>
    <property type="match status" value="1"/>
</dbReference>
<dbReference type="Gene3D" id="3.30.559.10">
    <property type="entry name" value="Chloramphenicol acetyltransferase-like domain"/>
    <property type="match status" value="1"/>
</dbReference>
<dbReference type="PANTHER" id="PTHR45527:SF1">
    <property type="entry name" value="FATTY ACID SYNTHASE"/>
    <property type="match status" value="1"/>
</dbReference>
<organism evidence="2 3">
    <name type="scientific">Dactylosporangium maewongense</name>
    <dbReference type="NCBI Taxonomy" id="634393"/>
    <lineage>
        <taxon>Bacteria</taxon>
        <taxon>Bacillati</taxon>
        <taxon>Actinomycetota</taxon>
        <taxon>Actinomycetes</taxon>
        <taxon>Micromonosporales</taxon>
        <taxon>Micromonosporaceae</taxon>
        <taxon>Dactylosporangium</taxon>
    </lineage>
</organism>
<dbReference type="SUPFAM" id="SSF52777">
    <property type="entry name" value="CoA-dependent acyltransferases"/>
    <property type="match status" value="2"/>
</dbReference>
<feature type="domain" description="Condensation" evidence="1">
    <location>
        <begin position="57"/>
        <end position="339"/>
    </location>
</feature>
<dbReference type="EMBL" id="BAAAQD010000001">
    <property type="protein sequence ID" value="GAA1501456.1"/>
    <property type="molecule type" value="Genomic_DNA"/>
</dbReference>
<comment type="caution">
    <text evidence="2">The sequence shown here is derived from an EMBL/GenBank/DDBJ whole genome shotgun (WGS) entry which is preliminary data.</text>
</comment>
<keyword evidence="3" id="KW-1185">Reference proteome</keyword>
<proteinExistence type="predicted"/>